<evidence type="ECO:0000313" key="19">
    <source>
        <dbReference type="Proteomes" id="UP000278036"/>
    </source>
</evidence>
<dbReference type="Pfam" id="PF00512">
    <property type="entry name" value="HisKA"/>
    <property type="match status" value="1"/>
</dbReference>
<dbReference type="CDD" id="cd00082">
    <property type="entry name" value="HisKA"/>
    <property type="match status" value="1"/>
</dbReference>
<dbReference type="GO" id="GO:0000155">
    <property type="term" value="F:phosphorelay sensor kinase activity"/>
    <property type="evidence" value="ECO:0007669"/>
    <property type="project" value="InterPro"/>
</dbReference>
<reference evidence="16 19" key="1">
    <citation type="submission" date="2018-09" db="EMBL/GenBank/DDBJ databases">
        <title>Roseomonas sp. nov., isolated from feces of Tibetan antelopes in the Qinghai-Tibet plateau, China.</title>
        <authorList>
            <person name="Tian Z."/>
        </authorList>
    </citation>
    <scope>NUCLEOTIDE SEQUENCE [LARGE SCALE GENOMIC DNA]</scope>
    <source>
        <strain evidence="17 18">Z23</strain>
        <strain evidence="16 19">Z24</strain>
    </source>
</reference>
<evidence type="ECO:0000259" key="15">
    <source>
        <dbReference type="PROSITE" id="PS50113"/>
    </source>
</evidence>
<keyword evidence="8 16" id="KW-0418">Kinase</keyword>
<dbReference type="SMART" id="SM00086">
    <property type="entry name" value="PAC"/>
    <property type="match status" value="1"/>
</dbReference>
<dbReference type="GO" id="GO:0016020">
    <property type="term" value="C:membrane"/>
    <property type="evidence" value="ECO:0007669"/>
    <property type="project" value="UniProtKB-SubCell"/>
</dbReference>
<dbReference type="InterPro" id="IPR000014">
    <property type="entry name" value="PAS"/>
</dbReference>
<dbReference type="SUPFAM" id="SSF55874">
    <property type="entry name" value="ATPase domain of HSP90 chaperone/DNA topoisomerase II/histidine kinase"/>
    <property type="match status" value="1"/>
</dbReference>
<keyword evidence="5" id="KW-0808">Transferase</keyword>
<gene>
    <name evidence="16" type="ORF">D6Z83_20280</name>
    <name evidence="17" type="ORF">EBE87_14595</name>
</gene>
<dbReference type="GO" id="GO:0000156">
    <property type="term" value="F:phosphorelay response regulator activity"/>
    <property type="evidence" value="ECO:0007669"/>
    <property type="project" value="TreeGrafter"/>
</dbReference>
<evidence type="ECO:0000256" key="12">
    <source>
        <dbReference type="ARBA" id="ARBA00023136"/>
    </source>
</evidence>
<evidence type="ECO:0000256" key="2">
    <source>
        <dbReference type="ARBA" id="ARBA00004141"/>
    </source>
</evidence>
<evidence type="ECO:0000256" key="10">
    <source>
        <dbReference type="ARBA" id="ARBA00022989"/>
    </source>
</evidence>
<dbReference type="InParanoid" id="A0A3A9JFL5"/>
<dbReference type="SUPFAM" id="SSF55785">
    <property type="entry name" value="PYP-like sensor domain (PAS domain)"/>
    <property type="match status" value="1"/>
</dbReference>
<dbReference type="InterPro" id="IPR036890">
    <property type="entry name" value="HATPase_C_sf"/>
</dbReference>
<dbReference type="InterPro" id="IPR004358">
    <property type="entry name" value="Sig_transdc_His_kin-like_C"/>
</dbReference>
<dbReference type="EMBL" id="RFLX01000010">
    <property type="protein sequence ID" value="RMI20688.1"/>
    <property type="molecule type" value="Genomic_DNA"/>
</dbReference>
<evidence type="ECO:0000313" key="18">
    <source>
        <dbReference type="Proteomes" id="UP000274097"/>
    </source>
</evidence>
<evidence type="ECO:0000256" key="7">
    <source>
        <dbReference type="ARBA" id="ARBA00022741"/>
    </source>
</evidence>
<keyword evidence="4" id="KW-0597">Phosphoprotein</keyword>
<evidence type="ECO:0000313" key="17">
    <source>
        <dbReference type="EMBL" id="RMI20688.1"/>
    </source>
</evidence>
<dbReference type="AlphaFoldDB" id="A0A3A9JFL5"/>
<feature type="coiled-coil region" evidence="13">
    <location>
        <begin position="113"/>
        <end position="147"/>
    </location>
</feature>
<comment type="subcellular location">
    <subcellularLocation>
        <location evidence="2">Membrane</location>
        <topology evidence="2">Multi-pass membrane protein</topology>
    </subcellularLocation>
</comment>
<evidence type="ECO:0000256" key="13">
    <source>
        <dbReference type="SAM" id="Coils"/>
    </source>
</evidence>
<dbReference type="InterPro" id="IPR005467">
    <property type="entry name" value="His_kinase_dom"/>
</dbReference>
<evidence type="ECO:0000256" key="1">
    <source>
        <dbReference type="ARBA" id="ARBA00000085"/>
    </source>
</evidence>
<evidence type="ECO:0000313" key="16">
    <source>
        <dbReference type="EMBL" id="RKK02344.1"/>
    </source>
</evidence>
<dbReference type="Gene3D" id="3.30.450.20">
    <property type="entry name" value="PAS domain"/>
    <property type="match status" value="1"/>
</dbReference>
<dbReference type="InterPro" id="IPR035965">
    <property type="entry name" value="PAS-like_dom_sf"/>
</dbReference>
<sequence>MDLDGDSPGGRISTRPDGSILQVNRTFLSWTGHDEASLTGHRFQDLLPPAGRVFHDLRYLPALLLGGVVEEMDLDLLRVDGQRLPVLASARLLRDAESQPERILLSFTLATERRHYERELLQARHRAEAAEAELRQALGAAQAADAAKGRFLSAMQHEFRTPIGLIMGYGELLAMGAAPAQQRDYLAAIQDAAGRLLHLVDDAALYTEVFAASTPLRLTSMSVGLLTRQATQMAAVRLADAGMRVSTTEVPDLSAQVEPKLMRDGIASLMRELAGRAPAGARLEIGWAAGKAGLELTLRCDALALPPEIAARLKEPLGMENLHRRSLEGAGLGVAIATQVMQLHQGSLRLESTTGGGTLFRLTLP</sequence>
<dbReference type="InterPro" id="IPR036097">
    <property type="entry name" value="HisK_dim/P_sf"/>
</dbReference>
<dbReference type="Pfam" id="PF02518">
    <property type="entry name" value="HATPase_c"/>
    <property type="match status" value="1"/>
</dbReference>
<accession>A0A3A9JFL5</accession>
<dbReference type="NCBIfam" id="TIGR00229">
    <property type="entry name" value="sensory_box"/>
    <property type="match status" value="1"/>
</dbReference>
<dbReference type="InterPro" id="IPR003594">
    <property type="entry name" value="HATPase_dom"/>
</dbReference>
<dbReference type="GO" id="GO:0005524">
    <property type="term" value="F:ATP binding"/>
    <property type="evidence" value="ECO:0007669"/>
    <property type="project" value="UniProtKB-KW"/>
</dbReference>
<dbReference type="Gene3D" id="1.10.287.130">
    <property type="match status" value="1"/>
</dbReference>
<dbReference type="PROSITE" id="PS50113">
    <property type="entry name" value="PAC"/>
    <property type="match status" value="1"/>
</dbReference>
<dbReference type="PANTHER" id="PTHR42878:SF7">
    <property type="entry name" value="SENSOR HISTIDINE KINASE GLRK"/>
    <property type="match status" value="1"/>
</dbReference>
<evidence type="ECO:0000256" key="8">
    <source>
        <dbReference type="ARBA" id="ARBA00022777"/>
    </source>
</evidence>
<name>A0A3A9JFL5_9PROT</name>
<keyword evidence="12" id="KW-0472">Membrane</keyword>
<keyword evidence="11" id="KW-0902">Two-component regulatory system</keyword>
<keyword evidence="18" id="KW-1185">Reference proteome</keyword>
<evidence type="ECO:0000259" key="14">
    <source>
        <dbReference type="PROSITE" id="PS50109"/>
    </source>
</evidence>
<dbReference type="EMBL" id="RAQU01000161">
    <property type="protein sequence ID" value="RKK02344.1"/>
    <property type="molecule type" value="Genomic_DNA"/>
</dbReference>
<dbReference type="PRINTS" id="PR00344">
    <property type="entry name" value="BCTRLSENSOR"/>
</dbReference>
<keyword evidence="13" id="KW-0175">Coiled coil</keyword>
<evidence type="ECO:0000256" key="11">
    <source>
        <dbReference type="ARBA" id="ARBA00023012"/>
    </source>
</evidence>
<dbReference type="OrthoDB" id="9795133at2"/>
<dbReference type="InterPro" id="IPR001610">
    <property type="entry name" value="PAC"/>
</dbReference>
<keyword evidence="6" id="KW-0812">Transmembrane</keyword>
<dbReference type="Proteomes" id="UP000274097">
    <property type="component" value="Unassembled WGS sequence"/>
</dbReference>
<dbReference type="GO" id="GO:0030295">
    <property type="term" value="F:protein kinase activator activity"/>
    <property type="evidence" value="ECO:0007669"/>
    <property type="project" value="TreeGrafter"/>
</dbReference>
<feature type="domain" description="PAC" evidence="15">
    <location>
        <begin position="70"/>
        <end position="122"/>
    </location>
</feature>
<comment type="caution">
    <text evidence="16">The sequence shown here is derived from an EMBL/GenBank/DDBJ whole genome shotgun (WGS) entry which is preliminary data.</text>
</comment>
<dbReference type="InterPro" id="IPR003661">
    <property type="entry name" value="HisK_dim/P_dom"/>
</dbReference>
<evidence type="ECO:0000256" key="3">
    <source>
        <dbReference type="ARBA" id="ARBA00012438"/>
    </source>
</evidence>
<protein>
    <recommendedName>
        <fullName evidence="3">histidine kinase</fullName>
        <ecNumber evidence="3">2.7.13.3</ecNumber>
    </recommendedName>
</protein>
<keyword evidence="10" id="KW-1133">Transmembrane helix</keyword>
<organism evidence="16 19">
    <name type="scientific">Teichococcus wenyumeiae</name>
    <dbReference type="NCBI Taxonomy" id="2478470"/>
    <lineage>
        <taxon>Bacteria</taxon>
        <taxon>Pseudomonadati</taxon>
        <taxon>Pseudomonadota</taxon>
        <taxon>Alphaproteobacteria</taxon>
        <taxon>Acetobacterales</taxon>
        <taxon>Roseomonadaceae</taxon>
        <taxon>Roseomonas</taxon>
    </lineage>
</organism>
<dbReference type="PROSITE" id="PS50109">
    <property type="entry name" value="HIS_KIN"/>
    <property type="match status" value="1"/>
</dbReference>
<keyword evidence="7" id="KW-0547">Nucleotide-binding</keyword>
<dbReference type="SMART" id="SM00388">
    <property type="entry name" value="HisKA"/>
    <property type="match status" value="1"/>
</dbReference>
<dbReference type="EC" id="2.7.13.3" evidence="3"/>
<dbReference type="GO" id="GO:0007234">
    <property type="term" value="P:osmosensory signaling via phosphorelay pathway"/>
    <property type="evidence" value="ECO:0007669"/>
    <property type="project" value="TreeGrafter"/>
</dbReference>
<comment type="catalytic activity">
    <reaction evidence="1">
        <text>ATP + protein L-histidine = ADP + protein N-phospho-L-histidine.</text>
        <dbReference type="EC" id="2.7.13.3"/>
    </reaction>
</comment>
<dbReference type="InterPro" id="IPR000700">
    <property type="entry name" value="PAS-assoc_C"/>
</dbReference>
<dbReference type="Proteomes" id="UP000278036">
    <property type="component" value="Unassembled WGS sequence"/>
</dbReference>
<dbReference type="Pfam" id="PF08448">
    <property type="entry name" value="PAS_4"/>
    <property type="match status" value="1"/>
</dbReference>
<proteinExistence type="predicted"/>
<dbReference type="SUPFAM" id="SSF47384">
    <property type="entry name" value="Homodimeric domain of signal transducing histidine kinase"/>
    <property type="match status" value="1"/>
</dbReference>
<evidence type="ECO:0000256" key="5">
    <source>
        <dbReference type="ARBA" id="ARBA00022679"/>
    </source>
</evidence>
<evidence type="ECO:0000256" key="4">
    <source>
        <dbReference type="ARBA" id="ARBA00022553"/>
    </source>
</evidence>
<feature type="domain" description="Histidine kinase" evidence="14">
    <location>
        <begin position="154"/>
        <end position="365"/>
    </location>
</feature>
<evidence type="ECO:0000256" key="6">
    <source>
        <dbReference type="ARBA" id="ARBA00022692"/>
    </source>
</evidence>
<keyword evidence="9" id="KW-0067">ATP-binding</keyword>
<dbReference type="InterPro" id="IPR050351">
    <property type="entry name" value="BphY/WalK/GraS-like"/>
</dbReference>
<dbReference type="CDD" id="cd00130">
    <property type="entry name" value="PAS"/>
    <property type="match status" value="1"/>
</dbReference>
<dbReference type="InterPro" id="IPR013656">
    <property type="entry name" value="PAS_4"/>
</dbReference>
<dbReference type="PANTHER" id="PTHR42878">
    <property type="entry name" value="TWO-COMPONENT HISTIDINE KINASE"/>
    <property type="match status" value="1"/>
</dbReference>
<dbReference type="Gene3D" id="3.30.565.10">
    <property type="entry name" value="Histidine kinase-like ATPase, C-terminal domain"/>
    <property type="match status" value="1"/>
</dbReference>
<evidence type="ECO:0000256" key="9">
    <source>
        <dbReference type="ARBA" id="ARBA00022840"/>
    </source>
</evidence>
<dbReference type="RefSeq" id="WP_120640051.1">
    <property type="nucleotide sequence ID" value="NZ_RAQU01000161.1"/>
</dbReference>